<dbReference type="InterPro" id="IPR035985">
    <property type="entry name" value="Ubiquitin-activating_enz"/>
</dbReference>
<dbReference type="GO" id="GO:0061504">
    <property type="term" value="P:cyclic threonylcarbamoyladenosine biosynthetic process"/>
    <property type="evidence" value="ECO:0007669"/>
    <property type="project" value="TreeGrafter"/>
</dbReference>
<dbReference type="RefSeq" id="WP_136599746.1">
    <property type="nucleotide sequence ID" value="NZ_STGV01000006.1"/>
</dbReference>
<keyword evidence="2" id="KW-0808">Transferase</keyword>
<dbReference type="SUPFAM" id="SSF69572">
    <property type="entry name" value="Activating enzymes of the ubiquitin-like proteins"/>
    <property type="match status" value="1"/>
</dbReference>
<sequence length="327" mass="35402">MTERLETLPKACGSRHFRADVRLVRAPDRKRSGLQRGVRVIWFPDEIGDLVWNKGPDMLGPDLRMLLDDADMLAAGEEIAGRSDRNAAFLAALCPQVDDLSPFQATDFVMVGCGGLGSQIAIQLAALGARRFLLIDGDRIEASNLNRLTFASAEDIGLLKTEVLARHLVSRFSASVETVPEFALGADAVWSILQRTRLPFVLLAGDDARLARSFLAAYHRVTPTPPPYLHVGYVGAHCMTGPLVAQPEDACPFCGSAAEISADEGFVAPSALANNALIAGFAVSQIAMERLTGQSALSGHRWLLDLETGRTRLRPVLKHLQCKVCHP</sequence>
<keyword evidence="3" id="KW-1185">Reference proteome</keyword>
<gene>
    <name evidence="2" type="ORF">FAA97_16945</name>
</gene>
<dbReference type="GO" id="GO:0016779">
    <property type="term" value="F:nucleotidyltransferase activity"/>
    <property type="evidence" value="ECO:0007669"/>
    <property type="project" value="UniProtKB-KW"/>
</dbReference>
<dbReference type="GO" id="GO:0061503">
    <property type="term" value="F:tRNA threonylcarbamoyladenosine dehydratase"/>
    <property type="evidence" value="ECO:0007669"/>
    <property type="project" value="TreeGrafter"/>
</dbReference>
<dbReference type="Pfam" id="PF00899">
    <property type="entry name" value="ThiF"/>
    <property type="match status" value="1"/>
</dbReference>
<organism evidence="2 3">
    <name type="scientific">Peteryoungia ipomoeae</name>
    <dbReference type="NCBI Taxonomy" id="1210932"/>
    <lineage>
        <taxon>Bacteria</taxon>
        <taxon>Pseudomonadati</taxon>
        <taxon>Pseudomonadota</taxon>
        <taxon>Alphaproteobacteria</taxon>
        <taxon>Hyphomicrobiales</taxon>
        <taxon>Rhizobiaceae</taxon>
        <taxon>Peteryoungia</taxon>
    </lineage>
</organism>
<dbReference type="PANTHER" id="PTHR43267">
    <property type="entry name" value="TRNA THREONYLCARBAMOYLADENOSINE DEHYDRATASE"/>
    <property type="match status" value="1"/>
</dbReference>
<name>A0A4V4HM54_9HYPH</name>
<dbReference type="InterPro" id="IPR045886">
    <property type="entry name" value="ThiF/MoeB/HesA"/>
</dbReference>
<accession>A0A4V4HM54</accession>
<dbReference type="InterPro" id="IPR000594">
    <property type="entry name" value="ThiF_NAD_FAD-bd"/>
</dbReference>
<reference evidence="2 3" key="1">
    <citation type="submission" date="2019-04" db="EMBL/GenBank/DDBJ databases">
        <title>Genome sequence of strain shin9-1.</title>
        <authorList>
            <person name="Gao J."/>
            <person name="Sun J."/>
        </authorList>
    </citation>
    <scope>NUCLEOTIDE SEQUENCE [LARGE SCALE GENOMIC DNA]</scope>
    <source>
        <strain evidence="3">shin9-1</strain>
    </source>
</reference>
<dbReference type="EMBL" id="STGV01000006">
    <property type="protein sequence ID" value="THV20886.1"/>
    <property type="molecule type" value="Genomic_DNA"/>
</dbReference>
<dbReference type="AlphaFoldDB" id="A0A4V4HM54"/>
<dbReference type="Gene3D" id="3.40.50.720">
    <property type="entry name" value="NAD(P)-binding Rossmann-like Domain"/>
    <property type="match status" value="1"/>
</dbReference>
<comment type="caution">
    <text evidence="2">The sequence shown here is derived from an EMBL/GenBank/DDBJ whole genome shotgun (WGS) entry which is preliminary data.</text>
</comment>
<dbReference type="OrthoDB" id="2746358at2"/>
<protein>
    <submittedName>
        <fullName evidence="2">ThiF family adenylyltransferase</fullName>
    </submittedName>
</protein>
<feature type="domain" description="THIF-type NAD/FAD binding fold" evidence="1">
    <location>
        <begin position="104"/>
        <end position="323"/>
    </location>
</feature>
<dbReference type="CDD" id="cd01483">
    <property type="entry name" value="E1_enzyme_family"/>
    <property type="match status" value="1"/>
</dbReference>
<evidence type="ECO:0000313" key="3">
    <source>
        <dbReference type="Proteomes" id="UP000308828"/>
    </source>
</evidence>
<evidence type="ECO:0000259" key="1">
    <source>
        <dbReference type="Pfam" id="PF00899"/>
    </source>
</evidence>
<proteinExistence type="predicted"/>
<keyword evidence="2" id="KW-0548">Nucleotidyltransferase</keyword>
<dbReference type="GO" id="GO:0008641">
    <property type="term" value="F:ubiquitin-like modifier activating enzyme activity"/>
    <property type="evidence" value="ECO:0007669"/>
    <property type="project" value="InterPro"/>
</dbReference>
<evidence type="ECO:0000313" key="2">
    <source>
        <dbReference type="EMBL" id="THV20886.1"/>
    </source>
</evidence>
<dbReference type="Proteomes" id="UP000308828">
    <property type="component" value="Unassembled WGS sequence"/>
</dbReference>
<dbReference type="PANTHER" id="PTHR43267:SF3">
    <property type="entry name" value="THIF PROTEIN"/>
    <property type="match status" value="1"/>
</dbReference>